<dbReference type="PRINTS" id="PR01179">
    <property type="entry name" value="ODADCRBXLASE"/>
</dbReference>
<dbReference type="PANTHER" id="PTHR43727">
    <property type="entry name" value="DIAMINOPIMELATE DECARBOXYLASE"/>
    <property type="match status" value="1"/>
</dbReference>
<evidence type="ECO:0000256" key="1">
    <source>
        <dbReference type="ARBA" id="ARBA00001933"/>
    </source>
</evidence>
<comment type="catalytic activity">
    <reaction evidence="5 8">
        <text>meso-2,6-diaminopimelate + H(+) = L-lysine + CO2</text>
        <dbReference type="Rhea" id="RHEA:15101"/>
        <dbReference type="ChEBI" id="CHEBI:15378"/>
        <dbReference type="ChEBI" id="CHEBI:16526"/>
        <dbReference type="ChEBI" id="CHEBI:32551"/>
        <dbReference type="ChEBI" id="CHEBI:57791"/>
        <dbReference type="EC" id="4.1.1.20"/>
    </reaction>
</comment>
<dbReference type="AlphaFoldDB" id="A0A9D9DEH0"/>
<dbReference type="GO" id="GO:0009089">
    <property type="term" value="P:lysine biosynthetic process via diaminopimelate"/>
    <property type="evidence" value="ECO:0007669"/>
    <property type="project" value="UniProtKB-UniRule"/>
</dbReference>
<dbReference type="PROSITE" id="PS00878">
    <property type="entry name" value="ODR_DC_2_1"/>
    <property type="match status" value="1"/>
</dbReference>
<feature type="binding site" evidence="5">
    <location>
        <position position="370"/>
    </location>
    <ligand>
        <name>pyridoxal 5'-phosphate</name>
        <dbReference type="ChEBI" id="CHEBI:597326"/>
    </ligand>
</feature>
<keyword evidence="5 8" id="KW-0457">Lysine biosynthesis</keyword>
<dbReference type="EC" id="4.1.1.20" evidence="5 6"/>
<dbReference type="Pfam" id="PF02784">
    <property type="entry name" value="Orn_Arg_deC_N"/>
    <property type="match status" value="1"/>
</dbReference>
<comment type="caution">
    <text evidence="11">The sequence shown here is derived from an EMBL/GenBank/DDBJ whole genome shotgun (WGS) entry which is preliminary data.</text>
</comment>
<feature type="binding site" evidence="5">
    <location>
        <position position="239"/>
    </location>
    <ligand>
        <name>pyridoxal 5'-phosphate</name>
        <dbReference type="ChEBI" id="CHEBI:597326"/>
    </ligand>
</feature>
<dbReference type="InterPro" id="IPR002986">
    <property type="entry name" value="DAP_deCOOHase_LysA"/>
</dbReference>
<feature type="domain" description="Orn/DAP/Arg decarboxylase 2 N-terminal" evidence="10">
    <location>
        <begin position="35"/>
        <end position="280"/>
    </location>
</feature>
<evidence type="ECO:0000256" key="8">
    <source>
        <dbReference type="RuleBase" id="RU003738"/>
    </source>
</evidence>
<evidence type="ECO:0000259" key="10">
    <source>
        <dbReference type="Pfam" id="PF02784"/>
    </source>
</evidence>
<feature type="binding site" evidence="5">
    <location>
        <begin position="273"/>
        <end position="276"/>
    </location>
    <ligand>
        <name>pyridoxal 5'-phosphate</name>
        <dbReference type="ChEBI" id="CHEBI:597326"/>
    </ligand>
</feature>
<dbReference type="HAMAP" id="MF_02120">
    <property type="entry name" value="LysA"/>
    <property type="match status" value="1"/>
</dbReference>
<evidence type="ECO:0000256" key="2">
    <source>
        <dbReference type="ARBA" id="ARBA00022793"/>
    </source>
</evidence>
<sequence>MDHFNYKDGELYAENLKVSDLARQYGTPLYIYSKATLTRHMKAFEDALQGKKHLICYAVKANSNLTLLSLMKSLGAGFDVVSEGELRRVLKVGADPKKIIFSGVGKTREELELAVKTGIGCINIESEPEFELLSEVCRELKLEVKAALRVNPDVDAKTHPSISTGLKSNKFGLSPDAAFELYQRMAADPYVQVSGIDCHIGSQMTSGAPIAEATEKLLTLYGRLEEAEIFVDHIDIGGGLGVTYNDETPPSPYEYMAAVLKRVGERDVAIYVEPGRAMVANAGILAARVLYLKKTEAKNFCIVDTGMSDLIRPALYNSWMNIIECNKREGDKTVYDVVGPICESDDFLGKERKLNVQQGDFIAVRGAGAYGFAMASNYNARRLPCEILVDGDKVEVIRRRQEFEELWQDEALLSFD</sequence>
<dbReference type="NCBIfam" id="TIGR01048">
    <property type="entry name" value="lysA"/>
    <property type="match status" value="1"/>
</dbReference>
<gene>
    <name evidence="5 11" type="primary">lysA</name>
    <name evidence="11" type="ORF">IAB19_05960</name>
</gene>
<dbReference type="PRINTS" id="PR01181">
    <property type="entry name" value="DAPDCRBXLASE"/>
</dbReference>
<feature type="active site" description="Proton donor" evidence="7">
    <location>
        <position position="342"/>
    </location>
</feature>
<evidence type="ECO:0000256" key="6">
    <source>
        <dbReference type="NCBIfam" id="TIGR01048"/>
    </source>
</evidence>
<comment type="pathway">
    <text evidence="5 8">Amino-acid biosynthesis; L-lysine biosynthesis via DAP pathway; L-lysine from DL-2,6-diaminopimelate: step 1/1.</text>
</comment>
<dbReference type="InterPro" id="IPR009006">
    <property type="entry name" value="Ala_racemase/Decarboxylase_C"/>
</dbReference>
<organism evidence="11 12">
    <name type="scientific">Candidatus Avisuccinivibrio stercorigallinarum</name>
    <dbReference type="NCBI Taxonomy" id="2840704"/>
    <lineage>
        <taxon>Bacteria</taxon>
        <taxon>Pseudomonadati</taxon>
        <taxon>Pseudomonadota</taxon>
        <taxon>Gammaproteobacteria</taxon>
        <taxon>Aeromonadales</taxon>
        <taxon>Succinivibrionaceae</taxon>
        <taxon>Succinivibrionaceae incertae sedis</taxon>
        <taxon>Candidatus Avisuccinivibrio</taxon>
    </lineage>
</organism>
<evidence type="ECO:0000259" key="9">
    <source>
        <dbReference type="Pfam" id="PF00278"/>
    </source>
</evidence>
<keyword evidence="4 5" id="KW-0456">Lyase</keyword>
<evidence type="ECO:0000256" key="7">
    <source>
        <dbReference type="PIRSR" id="PIRSR600183-50"/>
    </source>
</evidence>
<comment type="function">
    <text evidence="5">Specifically catalyzes the decarboxylation of meso-diaminopimelate (meso-DAP) to L-lysine.</text>
</comment>
<feature type="binding site" evidence="5">
    <location>
        <position position="316"/>
    </location>
    <ligand>
        <name>substrate</name>
    </ligand>
</feature>
<dbReference type="PROSITE" id="PS00879">
    <property type="entry name" value="ODR_DC_2_2"/>
    <property type="match status" value="1"/>
</dbReference>
<accession>A0A9D9DEH0</accession>
<dbReference type="Gene3D" id="2.40.37.10">
    <property type="entry name" value="Lyase, Ornithine Decarboxylase, Chain A, domain 1"/>
    <property type="match status" value="1"/>
</dbReference>
<dbReference type="EMBL" id="JADINH010000127">
    <property type="protein sequence ID" value="MBO8415906.1"/>
    <property type="molecule type" value="Genomic_DNA"/>
</dbReference>
<comment type="similarity">
    <text evidence="5">Belongs to the Orn/Lys/Arg decarboxylase class-II family. LysA subfamily.</text>
</comment>
<feature type="binding site" evidence="5">
    <location>
        <position position="276"/>
    </location>
    <ligand>
        <name>substrate</name>
    </ligand>
</feature>
<dbReference type="Pfam" id="PF00278">
    <property type="entry name" value="Orn_DAP_Arg_deC"/>
    <property type="match status" value="1"/>
</dbReference>
<feature type="domain" description="Orn/DAP/Arg decarboxylase 2 C-terminal" evidence="9">
    <location>
        <begin position="32"/>
        <end position="368"/>
    </location>
</feature>
<dbReference type="FunFam" id="3.20.20.10:FF:000003">
    <property type="entry name" value="Diaminopimelate decarboxylase"/>
    <property type="match status" value="1"/>
</dbReference>
<dbReference type="PANTHER" id="PTHR43727:SF2">
    <property type="entry name" value="GROUP IV DECARBOXYLASE"/>
    <property type="match status" value="1"/>
</dbReference>
<dbReference type="CDD" id="cd06828">
    <property type="entry name" value="PLPDE_III_DapDC"/>
    <property type="match status" value="1"/>
</dbReference>
<dbReference type="GO" id="GO:0030170">
    <property type="term" value="F:pyridoxal phosphate binding"/>
    <property type="evidence" value="ECO:0007669"/>
    <property type="project" value="UniProtKB-UniRule"/>
</dbReference>
<dbReference type="SUPFAM" id="SSF50621">
    <property type="entry name" value="Alanine racemase C-terminal domain-like"/>
    <property type="match status" value="1"/>
</dbReference>
<evidence type="ECO:0000313" key="12">
    <source>
        <dbReference type="Proteomes" id="UP000823631"/>
    </source>
</evidence>
<evidence type="ECO:0000256" key="3">
    <source>
        <dbReference type="ARBA" id="ARBA00022898"/>
    </source>
</evidence>
<keyword evidence="3 5" id="KW-0663">Pyridoxal phosphate</keyword>
<dbReference type="Gene3D" id="3.20.20.10">
    <property type="entry name" value="Alanine racemase"/>
    <property type="match status" value="1"/>
</dbReference>
<keyword evidence="2 5" id="KW-0210">Decarboxylase</keyword>
<dbReference type="InterPro" id="IPR022657">
    <property type="entry name" value="De-COase2_CS"/>
</dbReference>
<dbReference type="InterPro" id="IPR022653">
    <property type="entry name" value="De-COase2_pyr-phos_BS"/>
</dbReference>
<name>A0A9D9DEH0_9GAMM</name>
<dbReference type="InterPro" id="IPR022643">
    <property type="entry name" value="De-COase2_C"/>
</dbReference>
<reference evidence="11" key="1">
    <citation type="submission" date="2020-10" db="EMBL/GenBank/DDBJ databases">
        <authorList>
            <person name="Gilroy R."/>
        </authorList>
    </citation>
    <scope>NUCLEOTIDE SEQUENCE</scope>
    <source>
        <strain evidence="11">17213</strain>
    </source>
</reference>
<protein>
    <recommendedName>
        <fullName evidence="5 6">Diaminopimelate decarboxylase</fullName>
        <shortName evidence="5">DAP decarboxylase</shortName>
        <shortName evidence="5">DAPDC</shortName>
        <ecNumber evidence="5 6">4.1.1.20</ecNumber>
    </recommendedName>
</protein>
<feature type="binding site" evidence="5">
    <location>
        <position position="370"/>
    </location>
    <ligand>
        <name>substrate</name>
    </ligand>
</feature>
<dbReference type="InterPro" id="IPR022644">
    <property type="entry name" value="De-COase2_N"/>
</dbReference>
<evidence type="ECO:0000313" key="11">
    <source>
        <dbReference type="EMBL" id="MBO8415906.1"/>
    </source>
</evidence>
<dbReference type="SUPFAM" id="SSF51419">
    <property type="entry name" value="PLP-binding barrel"/>
    <property type="match status" value="1"/>
</dbReference>
<reference evidence="11" key="2">
    <citation type="journal article" date="2021" name="PeerJ">
        <title>Extensive microbial diversity within the chicken gut microbiome revealed by metagenomics and culture.</title>
        <authorList>
            <person name="Gilroy R."/>
            <person name="Ravi A."/>
            <person name="Getino M."/>
            <person name="Pursley I."/>
            <person name="Horton D.L."/>
            <person name="Alikhan N.F."/>
            <person name="Baker D."/>
            <person name="Gharbi K."/>
            <person name="Hall N."/>
            <person name="Watson M."/>
            <person name="Adriaenssens E.M."/>
            <person name="Foster-Nyarko E."/>
            <person name="Jarju S."/>
            <person name="Secka A."/>
            <person name="Antonio M."/>
            <person name="Oren A."/>
            <person name="Chaudhuri R.R."/>
            <person name="La Ragione R."/>
            <person name="Hildebrand F."/>
            <person name="Pallen M.J."/>
        </authorList>
    </citation>
    <scope>NUCLEOTIDE SEQUENCE</scope>
    <source>
        <strain evidence="11">17213</strain>
    </source>
</reference>
<feature type="binding site" evidence="5">
    <location>
        <position position="312"/>
    </location>
    <ligand>
        <name>substrate</name>
    </ligand>
</feature>
<dbReference type="GO" id="GO:0008836">
    <property type="term" value="F:diaminopimelate decarboxylase activity"/>
    <property type="evidence" value="ECO:0007669"/>
    <property type="project" value="UniProtKB-UniRule"/>
</dbReference>
<keyword evidence="5" id="KW-0028">Amino-acid biosynthesis</keyword>
<comment type="subunit">
    <text evidence="5">Homodimer.</text>
</comment>
<evidence type="ECO:0000256" key="4">
    <source>
        <dbReference type="ARBA" id="ARBA00023239"/>
    </source>
</evidence>
<proteinExistence type="inferred from homology"/>
<dbReference type="InterPro" id="IPR029066">
    <property type="entry name" value="PLP-binding_barrel"/>
</dbReference>
<comment type="cofactor">
    <cofactor evidence="1 5 7 8">
        <name>pyridoxal 5'-phosphate</name>
        <dbReference type="ChEBI" id="CHEBI:597326"/>
    </cofactor>
</comment>
<dbReference type="Proteomes" id="UP000823631">
    <property type="component" value="Unassembled WGS sequence"/>
</dbReference>
<dbReference type="InterPro" id="IPR000183">
    <property type="entry name" value="Orn/DAP/Arg_de-COase"/>
</dbReference>
<feature type="binding site" evidence="5">
    <location>
        <position position="343"/>
    </location>
    <ligand>
        <name>substrate</name>
    </ligand>
</feature>
<feature type="modified residue" description="N6-(pyridoxal phosphate)lysine" evidence="5 7">
    <location>
        <position position="60"/>
    </location>
</feature>
<evidence type="ECO:0000256" key="5">
    <source>
        <dbReference type="HAMAP-Rule" id="MF_02120"/>
    </source>
</evidence>